<dbReference type="EMBL" id="VFJE01000049">
    <property type="protein sequence ID" value="TPD72127.1"/>
    <property type="molecule type" value="Genomic_DNA"/>
</dbReference>
<dbReference type="OrthoDB" id="677051at2"/>
<evidence type="ECO:0000313" key="2">
    <source>
        <dbReference type="Proteomes" id="UP000319175"/>
    </source>
</evidence>
<accession>A0A501QJ69</accession>
<dbReference type="InterPro" id="IPR022551">
    <property type="entry name" value="BrxC"/>
</dbReference>
<dbReference type="Gene3D" id="3.40.30.10">
    <property type="entry name" value="Glutaredoxin"/>
    <property type="match status" value="1"/>
</dbReference>
<proteinExistence type="predicted"/>
<dbReference type="RefSeq" id="WP_139998243.1">
    <property type="nucleotide sequence ID" value="NZ_VFJE01000049.1"/>
</dbReference>
<gene>
    <name evidence="1" type="primary">ytxJ</name>
    <name evidence="1" type="ORF">FJA49_01850</name>
</gene>
<evidence type="ECO:0000313" key="1">
    <source>
        <dbReference type="EMBL" id="TPD72127.1"/>
    </source>
</evidence>
<name>A0A501QJ69_9FLAO</name>
<dbReference type="AlphaFoldDB" id="A0A501QJ69"/>
<dbReference type="NCBIfam" id="TIGR04019">
    <property type="entry name" value="B_thiol_YtxJ"/>
    <property type="match status" value="1"/>
</dbReference>
<dbReference type="SUPFAM" id="SSF52833">
    <property type="entry name" value="Thioredoxin-like"/>
    <property type="match status" value="1"/>
</dbReference>
<sequence>MSFFDKIFGNTDKSDNKDTNQNGFNWNDLTELKQLDSIIEESEEKPVVIFKHSTRCSISRMALKNFEREYKADTNDASLYFLDLLNYRDISNEIAQRFHVIHQSPQLLLIKNGKSVYDVSHSAIDAEALENKL</sequence>
<dbReference type="Pfam" id="PF11009">
    <property type="entry name" value="BrxC"/>
    <property type="match status" value="1"/>
</dbReference>
<protein>
    <submittedName>
        <fullName evidence="1">Bacillithiol system redox-active protein YtxJ</fullName>
    </submittedName>
</protein>
<reference evidence="1 2" key="1">
    <citation type="submission" date="2019-06" db="EMBL/GenBank/DDBJ databases">
        <title>Flavobacterium sp. MaA-Y11 from geoumgang.</title>
        <authorList>
            <person name="Jeong S."/>
        </authorList>
    </citation>
    <scope>NUCLEOTIDE SEQUENCE [LARGE SCALE GENOMIC DNA]</scope>
    <source>
        <strain evidence="1 2">MaA-Y11</strain>
    </source>
</reference>
<dbReference type="Proteomes" id="UP000319175">
    <property type="component" value="Unassembled WGS sequence"/>
</dbReference>
<dbReference type="InterPro" id="IPR036249">
    <property type="entry name" value="Thioredoxin-like_sf"/>
</dbReference>
<organism evidence="1 2">
    <name type="scientific">Flavobacterium microcysteis</name>
    <dbReference type="NCBI Taxonomy" id="2596891"/>
    <lineage>
        <taxon>Bacteria</taxon>
        <taxon>Pseudomonadati</taxon>
        <taxon>Bacteroidota</taxon>
        <taxon>Flavobacteriia</taxon>
        <taxon>Flavobacteriales</taxon>
        <taxon>Flavobacteriaceae</taxon>
        <taxon>Flavobacterium</taxon>
    </lineage>
</organism>
<keyword evidence="2" id="KW-1185">Reference proteome</keyword>
<comment type="caution">
    <text evidence="1">The sequence shown here is derived from an EMBL/GenBank/DDBJ whole genome shotgun (WGS) entry which is preliminary data.</text>
</comment>